<sequence>MFIRKLLVFAVTSGLAGKLWKVYRQKHATAGMARAGRAR</sequence>
<dbReference type="AlphaFoldDB" id="A0A0G3BQ47"/>
<gene>
    <name evidence="1" type="ORF">AAW51_4851</name>
</gene>
<accession>A0A0G3BQ47</accession>
<organism evidence="1 2">
    <name type="scientific">Caldimonas brevitalea</name>
    <dbReference type="NCBI Taxonomy" id="413882"/>
    <lineage>
        <taxon>Bacteria</taxon>
        <taxon>Pseudomonadati</taxon>
        <taxon>Pseudomonadota</taxon>
        <taxon>Betaproteobacteria</taxon>
        <taxon>Burkholderiales</taxon>
        <taxon>Sphaerotilaceae</taxon>
        <taxon>Caldimonas</taxon>
    </lineage>
</organism>
<dbReference type="STRING" id="413882.AAW51_4851"/>
<evidence type="ECO:0000313" key="1">
    <source>
        <dbReference type="EMBL" id="AKJ31542.1"/>
    </source>
</evidence>
<dbReference type="KEGG" id="pbh:AAW51_4851"/>
<evidence type="ECO:0000313" key="2">
    <source>
        <dbReference type="Proteomes" id="UP000035352"/>
    </source>
</evidence>
<proteinExistence type="predicted"/>
<protein>
    <submittedName>
        <fullName evidence="1">Uncharacterized protein</fullName>
    </submittedName>
</protein>
<keyword evidence="2" id="KW-1185">Reference proteome</keyword>
<reference evidence="1 2" key="1">
    <citation type="submission" date="2015-05" db="EMBL/GenBank/DDBJ databases">
        <authorList>
            <person name="Tang B."/>
            <person name="Yu Y."/>
        </authorList>
    </citation>
    <scope>NUCLEOTIDE SEQUENCE [LARGE SCALE GENOMIC DNA]</scope>
    <source>
        <strain evidence="1 2">DSM 7029</strain>
    </source>
</reference>
<dbReference type="EMBL" id="CP011371">
    <property type="protein sequence ID" value="AKJ31542.1"/>
    <property type="molecule type" value="Genomic_DNA"/>
</dbReference>
<name>A0A0G3BQ47_9BURK</name>
<dbReference type="Proteomes" id="UP000035352">
    <property type="component" value="Chromosome"/>
</dbReference>